<organism evidence="2 3">
    <name type="scientific">Caldicellulosiruptor diazotrophicus</name>
    <dbReference type="NCBI Taxonomy" id="2806205"/>
    <lineage>
        <taxon>Bacteria</taxon>
        <taxon>Bacillati</taxon>
        <taxon>Bacillota</taxon>
        <taxon>Bacillota incertae sedis</taxon>
        <taxon>Caldicellulosiruptorales</taxon>
        <taxon>Caldicellulosiruptoraceae</taxon>
        <taxon>Caldicellulosiruptor</taxon>
    </lineage>
</organism>
<proteinExistence type="predicted"/>
<protein>
    <recommendedName>
        <fullName evidence="1">N-acetyltransferase domain-containing protein</fullName>
    </recommendedName>
</protein>
<dbReference type="PROSITE" id="PS51186">
    <property type="entry name" value="GNAT"/>
    <property type="match status" value="1"/>
</dbReference>
<dbReference type="PANTHER" id="PTHR37817:SF1">
    <property type="entry name" value="N-ACETYLTRANSFERASE EIS"/>
    <property type="match status" value="1"/>
</dbReference>
<dbReference type="InterPro" id="IPR000182">
    <property type="entry name" value="GNAT_dom"/>
</dbReference>
<dbReference type="CDD" id="cd04301">
    <property type="entry name" value="NAT_SF"/>
    <property type="match status" value="1"/>
</dbReference>
<reference evidence="2 3" key="1">
    <citation type="submission" date="2021-02" db="EMBL/GenBank/DDBJ databases">
        <title>Nitrogen-fixing ability and nitrogen fixation related genes of thermophilic fermentative bacteria in the genus Caldicellulosiruptor.</title>
        <authorList>
            <person name="Chen Y."/>
            <person name="Nishihara A."/>
            <person name="Haruta S."/>
        </authorList>
    </citation>
    <scope>NUCLEOTIDE SEQUENCE [LARGE SCALE GENOMIC DNA]</scope>
    <source>
        <strain evidence="2 3">YA01</strain>
    </source>
</reference>
<keyword evidence="3" id="KW-1185">Reference proteome</keyword>
<dbReference type="Gene3D" id="3.40.630.30">
    <property type="match status" value="2"/>
</dbReference>
<dbReference type="InterPro" id="IPR016181">
    <property type="entry name" value="Acyl_CoA_acyltransferase"/>
</dbReference>
<dbReference type="Proteomes" id="UP000663623">
    <property type="component" value="Chromosome"/>
</dbReference>
<dbReference type="EMBL" id="AP024480">
    <property type="protein sequence ID" value="BCS80108.1"/>
    <property type="molecule type" value="Genomic_DNA"/>
</dbReference>
<name>A0ABN6E442_9FIRM</name>
<evidence type="ECO:0000313" key="3">
    <source>
        <dbReference type="Proteomes" id="UP000663623"/>
    </source>
</evidence>
<dbReference type="InterPro" id="IPR051554">
    <property type="entry name" value="Acetyltransferase_Eis"/>
</dbReference>
<gene>
    <name evidence="2" type="ORF">CaldiYA01_00680</name>
</gene>
<dbReference type="PANTHER" id="PTHR37817">
    <property type="entry name" value="N-ACETYLTRANSFERASE EIS"/>
    <property type="match status" value="1"/>
</dbReference>
<evidence type="ECO:0000259" key="1">
    <source>
        <dbReference type="PROSITE" id="PS51186"/>
    </source>
</evidence>
<evidence type="ECO:0000313" key="2">
    <source>
        <dbReference type="EMBL" id="BCS80108.1"/>
    </source>
</evidence>
<accession>A0ABN6E442</accession>
<dbReference type="Pfam" id="PF13527">
    <property type="entry name" value="Acetyltransf_9"/>
    <property type="match status" value="1"/>
</dbReference>
<feature type="domain" description="N-acetyltransferase" evidence="1">
    <location>
        <begin position="1"/>
        <end position="156"/>
    </location>
</feature>
<dbReference type="RefSeq" id="WP_207180222.1">
    <property type="nucleotide sequence ID" value="NZ_AP024480.1"/>
</dbReference>
<dbReference type="SUPFAM" id="SSF55729">
    <property type="entry name" value="Acyl-CoA N-acyltransferases (Nat)"/>
    <property type="match status" value="1"/>
</dbReference>
<sequence>MQFRTLKESELEKWFYHCASVFGENQNLDFWLDYFKRHYFNDPFRDINSIFVALDDSNIASTVRLFYRKIYFHGKEITVGGIGEVSTKHEYRGMGLASKLLCMAVDTMRKKRLCISILFASLHNFYGRFGYKVLPREFCLLDKDTFQKYHESKTTQTGEIKEINLSDNNVEIIDEIYKLYSTNFNGPVVRNREYWLGWVNLEPKTSLGYFVEGRLAAYLFYRKNGKEIIILEYGCSDSSNKEIPLMEFIKFIINNENAEAIKYPKAIGLELTGCTEFKDNSLMLNLITPFKLEGLLVDSTEKLISILAREPNKFVFWGTDNF</sequence>